<dbReference type="PANTHER" id="PTHR24093">
    <property type="entry name" value="CATION TRANSPORTING ATPASE"/>
    <property type="match status" value="1"/>
</dbReference>
<dbReference type="InterPro" id="IPR004014">
    <property type="entry name" value="ATPase_P-typ_cation-transptr_N"/>
</dbReference>
<dbReference type="Pfam" id="PF00690">
    <property type="entry name" value="Cation_ATPase_N"/>
    <property type="match status" value="1"/>
</dbReference>
<dbReference type="EMBL" id="CP093349">
    <property type="protein sequence ID" value="WOH08557.1"/>
    <property type="molecule type" value="Genomic_DNA"/>
</dbReference>
<comment type="subcellular location">
    <subcellularLocation>
        <location evidence="1 17">Membrane</location>
        <topology evidence="1 17">Multi-pass membrane protein</topology>
    </subcellularLocation>
</comment>
<dbReference type="InterPro" id="IPR001757">
    <property type="entry name" value="P_typ_ATPase"/>
</dbReference>
<dbReference type="FunFam" id="2.70.150.10:FF:000006">
    <property type="entry name" value="Calcium-transporting ATPase"/>
    <property type="match status" value="1"/>
</dbReference>
<comment type="caution">
    <text evidence="17">Lacks conserved residue(s) required for the propagation of feature annotation.</text>
</comment>
<dbReference type="SUPFAM" id="SSF81653">
    <property type="entry name" value="Calcium ATPase, transduction domain A"/>
    <property type="match status" value="1"/>
</dbReference>
<evidence type="ECO:0000256" key="1">
    <source>
        <dbReference type="ARBA" id="ARBA00004141"/>
    </source>
</evidence>
<feature type="domain" description="Cation-transporting P-type ATPase C-terminal" evidence="19">
    <location>
        <begin position="814"/>
        <end position="984"/>
    </location>
</feature>
<dbReference type="EC" id="7.2.2.10" evidence="17"/>
<dbReference type="InterPro" id="IPR023298">
    <property type="entry name" value="ATPase_P-typ_TM_dom_sf"/>
</dbReference>
<dbReference type="InterPro" id="IPR023214">
    <property type="entry name" value="HAD_sf"/>
</dbReference>
<feature type="transmembrane region" description="Helical" evidence="17">
    <location>
        <begin position="931"/>
        <end position="951"/>
    </location>
</feature>
<reference evidence="21" key="1">
    <citation type="journal article" date="2016" name="Nat. Genet.">
        <title>A high-quality carrot genome assembly provides new insights into carotenoid accumulation and asterid genome evolution.</title>
        <authorList>
            <person name="Iorizzo M."/>
            <person name="Ellison S."/>
            <person name="Senalik D."/>
            <person name="Zeng P."/>
            <person name="Satapoomin P."/>
            <person name="Huang J."/>
            <person name="Bowman M."/>
            <person name="Iovene M."/>
            <person name="Sanseverino W."/>
            <person name="Cavagnaro P."/>
            <person name="Yildiz M."/>
            <person name="Macko-Podgorni A."/>
            <person name="Moranska E."/>
            <person name="Grzebelus E."/>
            <person name="Grzebelus D."/>
            <person name="Ashrafi H."/>
            <person name="Zheng Z."/>
            <person name="Cheng S."/>
            <person name="Spooner D."/>
            <person name="Van Deynze A."/>
            <person name="Simon P."/>
        </authorList>
    </citation>
    <scope>NUCLEOTIDE SEQUENCE</scope>
    <source>
        <tissue evidence="21">Leaf</tissue>
    </source>
</reference>
<feature type="transmembrane region" description="Helical" evidence="17">
    <location>
        <begin position="366"/>
        <end position="391"/>
    </location>
</feature>
<dbReference type="InterPro" id="IPR008250">
    <property type="entry name" value="ATPase_P-typ_transduc_dom_A_sf"/>
</dbReference>
<dbReference type="GO" id="GO:0005388">
    <property type="term" value="F:P-type calcium transporter activity"/>
    <property type="evidence" value="ECO:0007669"/>
    <property type="project" value="UniProtKB-EC"/>
</dbReference>
<keyword evidence="12" id="KW-1278">Translocase</keyword>
<evidence type="ECO:0000256" key="3">
    <source>
        <dbReference type="ARBA" id="ARBA00022448"/>
    </source>
</evidence>
<keyword evidence="4 17" id="KW-0109">Calcium transport</keyword>
<dbReference type="FunFam" id="3.40.50.1000:FF:000193">
    <property type="entry name" value="Plasma membrane calcium-transporting ATPase 2"/>
    <property type="match status" value="1"/>
</dbReference>
<dbReference type="SUPFAM" id="SSF81660">
    <property type="entry name" value="Metal cation-transporting ATPase, ATP-binding domain N"/>
    <property type="match status" value="1"/>
</dbReference>
<accession>A0A161Y4F4</accession>
<keyword evidence="8 17" id="KW-0106">Calcium</keyword>
<evidence type="ECO:0000256" key="4">
    <source>
        <dbReference type="ARBA" id="ARBA00022568"/>
    </source>
</evidence>
<dbReference type="NCBIfam" id="TIGR01494">
    <property type="entry name" value="ATPase_P-type"/>
    <property type="match status" value="1"/>
</dbReference>
<dbReference type="Pfam" id="PF00122">
    <property type="entry name" value="E1-E2_ATPase"/>
    <property type="match status" value="1"/>
</dbReference>
<evidence type="ECO:0000256" key="14">
    <source>
        <dbReference type="ARBA" id="ARBA00023065"/>
    </source>
</evidence>
<evidence type="ECO:0000256" key="5">
    <source>
        <dbReference type="ARBA" id="ARBA00022692"/>
    </source>
</evidence>
<evidence type="ECO:0000256" key="6">
    <source>
        <dbReference type="ARBA" id="ARBA00022723"/>
    </source>
</evidence>
<comment type="similarity">
    <text evidence="2 17">Belongs to the cation transport ATPase (P-type) (TC 3.A.3) family. Type IIB subfamily.</text>
</comment>
<evidence type="ECO:0000256" key="9">
    <source>
        <dbReference type="ARBA" id="ARBA00022840"/>
    </source>
</evidence>
<keyword evidence="3 17" id="KW-0813">Transport</keyword>
<dbReference type="Gene3D" id="1.20.1110.10">
    <property type="entry name" value="Calcium-transporting ATPase, transmembrane domain"/>
    <property type="match status" value="1"/>
</dbReference>
<keyword evidence="11" id="KW-0112">Calmodulin-binding</keyword>
<dbReference type="AlphaFoldDB" id="A0A161Y4F4"/>
<dbReference type="Proteomes" id="UP000077755">
    <property type="component" value="Chromosome 7"/>
</dbReference>
<dbReference type="PRINTS" id="PR00119">
    <property type="entry name" value="CATATPASE"/>
</dbReference>
<dbReference type="Gene3D" id="3.40.1110.10">
    <property type="entry name" value="Calcium-transporting ATPase, cytoplasmic domain N"/>
    <property type="match status" value="1"/>
</dbReference>
<dbReference type="GO" id="GO:0005516">
    <property type="term" value="F:calmodulin binding"/>
    <property type="evidence" value="ECO:0007669"/>
    <property type="project" value="UniProtKB-KW"/>
</dbReference>
<keyword evidence="6" id="KW-0479">Metal-binding</keyword>
<evidence type="ECO:0000256" key="10">
    <source>
        <dbReference type="ARBA" id="ARBA00022842"/>
    </source>
</evidence>
<dbReference type="SUPFAM" id="SSF56784">
    <property type="entry name" value="HAD-like"/>
    <property type="match status" value="1"/>
</dbReference>
<keyword evidence="22" id="KW-1185">Reference proteome</keyword>
<proteinExistence type="inferred from homology"/>
<dbReference type="Gramene" id="KZM87099">
    <property type="protein sequence ID" value="KZM87099"/>
    <property type="gene ID" value="DCAR_024233"/>
</dbReference>
<feature type="domain" description="Cation-transporting P-type ATPase N-terminal" evidence="20">
    <location>
        <begin position="76"/>
        <end position="144"/>
    </location>
</feature>
<dbReference type="NCBIfam" id="TIGR01517">
    <property type="entry name" value="ATPase-IIB_Ca"/>
    <property type="match status" value="1"/>
</dbReference>
<evidence type="ECO:0000256" key="17">
    <source>
        <dbReference type="RuleBase" id="RU361146"/>
    </source>
</evidence>
<dbReference type="GO" id="GO:0005886">
    <property type="term" value="C:plasma membrane"/>
    <property type="evidence" value="ECO:0007669"/>
    <property type="project" value="TreeGrafter"/>
</dbReference>
<comment type="catalytic activity">
    <reaction evidence="16 17">
        <text>Ca(2+)(in) + ATP + H2O = Ca(2+)(out) + ADP + phosphate + H(+)</text>
        <dbReference type="Rhea" id="RHEA:18105"/>
        <dbReference type="ChEBI" id="CHEBI:15377"/>
        <dbReference type="ChEBI" id="CHEBI:15378"/>
        <dbReference type="ChEBI" id="CHEBI:29108"/>
        <dbReference type="ChEBI" id="CHEBI:30616"/>
        <dbReference type="ChEBI" id="CHEBI:43474"/>
        <dbReference type="ChEBI" id="CHEBI:456216"/>
        <dbReference type="EC" id="7.2.2.10"/>
    </reaction>
</comment>
<feature type="transmembrane region" description="Helical" evidence="17">
    <location>
        <begin position="963"/>
        <end position="981"/>
    </location>
</feature>
<keyword evidence="9 17" id="KW-0067">ATP-binding</keyword>
<dbReference type="GO" id="GO:0046872">
    <property type="term" value="F:metal ion binding"/>
    <property type="evidence" value="ECO:0007669"/>
    <property type="project" value="UniProtKB-KW"/>
</dbReference>
<evidence type="ECO:0000256" key="11">
    <source>
        <dbReference type="ARBA" id="ARBA00022860"/>
    </source>
</evidence>
<dbReference type="PANTHER" id="PTHR24093:SF434">
    <property type="entry name" value="CALCIUM-TRANSPORTING ATPASE 13, PLASMA MEMBRANE-TYPE-RELATED"/>
    <property type="match status" value="1"/>
</dbReference>
<evidence type="ECO:0000259" key="20">
    <source>
        <dbReference type="Pfam" id="PF00690"/>
    </source>
</evidence>
<organism evidence="21 22">
    <name type="scientific">Daucus carota subsp. sativus</name>
    <name type="common">Carrot</name>
    <dbReference type="NCBI Taxonomy" id="79200"/>
    <lineage>
        <taxon>Eukaryota</taxon>
        <taxon>Viridiplantae</taxon>
        <taxon>Streptophyta</taxon>
        <taxon>Embryophyta</taxon>
        <taxon>Tracheophyta</taxon>
        <taxon>Spermatophyta</taxon>
        <taxon>Magnoliopsida</taxon>
        <taxon>eudicotyledons</taxon>
        <taxon>Gunneridae</taxon>
        <taxon>Pentapetalae</taxon>
        <taxon>asterids</taxon>
        <taxon>campanulids</taxon>
        <taxon>Apiales</taxon>
        <taxon>Apiaceae</taxon>
        <taxon>Apioideae</taxon>
        <taxon>Scandiceae</taxon>
        <taxon>Daucinae</taxon>
        <taxon>Daucus</taxon>
        <taxon>Daucus sect. Daucus</taxon>
    </lineage>
</organism>
<dbReference type="SUPFAM" id="SSF81665">
    <property type="entry name" value="Calcium ATPase, transmembrane domain M"/>
    <property type="match status" value="1"/>
</dbReference>
<dbReference type="InterPro" id="IPR006068">
    <property type="entry name" value="ATPase_P-typ_cation-transptr_C"/>
</dbReference>
<keyword evidence="15 17" id="KW-0472">Membrane</keyword>
<sequence>MSDISDLSNACIQSLRNVNSNLSRRRCRLAFTTIYSSRAFSLLNRPSNSQVYTEINQSSLTKLVKDKDLGYLEKVGGVNAVISRLETDVEYGIDEDHADAISRRQETYGMNTYNRYRAKGFLRFVLEALVDAIVIVNILAVALSFVFGIKKHGPKEGWYEGGSIVGALYLVIIVSAICNYWQSRQLDKLYQLRNNIQVKVVRHRRHQQISIFDVVVGDVVFLNIGDQVPADGLFVAGHSLLIDESSMIGESYRVEINQKNPFLLSGTKVADGYASLLVTSVGMNTKWGEMMSSISQESGCEMRLHARINKLNSLSGIISLFASFLVNLVLMLRFFTGHTKDENGKTEFNGSMTKVDTVINGVGDTIISAISILFVTIPEGLLMAVTLVLAYSMKRMMVGQAMVRKLSACETIGSTTTICTGKTGTLTMNEMKVTKFCLGQKFIDESHLVSNDSNNILEFLHQGAGLNTTGGVYKPNSRSELEFSGSPTEKAILSWAVFELKVGMEELKRSFNVIHVEAFNTIKKRSGILLKKIVDNTLHVHWKGAPENIIAMCSHYYDAFGNVIALDDSEREKFDRLVQGMGASNLRCIAFAHKQVPEHEYYNGDVKFKEENLILLGVVGMKNPCRPEVWKAVQDCQQAGVNVMMITGDDVSTAKAIATECGILKFNQDIDTKDMYNGLVVEGSEFRNYTLEEQMEKVERIRVMARSSPEDKLLLVQRLKEKGHIVAVTSHDTNDAPALLVADIGLSMGIAGTEVAKESSDIVILDDNFATVVNVLRWGRCIYKNIQKVIQFQLTANVTALVINFVAAVSTGEVPLTAVKLVWINLIMDSLGALALATEEPTEALMEKWPVGHKEPLISNIMWRNLIAQAVYQIIVLLTLQFGGKTIFNASKKVKDTLIFHTFVLCQVCNKFNCRKLEKKNVFVGMHKNKLFLEIIGVTIILQALMIEFLVKFADTERLSCGQWGACTGIAVLSWPIGFLVKLLPVPERPFCCF</sequence>
<keyword evidence="7 17" id="KW-0547">Nucleotide-binding</keyword>
<evidence type="ECO:0000256" key="16">
    <source>
        <dbReference type="ARBA" id="ARBA00048694"/>
    </source>
</evidence>
<feature type="transmembrane region" description="Helical" evidence="17">
    <location>
        <begin position="124"/>
        <end position="149"/>
    </location>
</feature>
<dbReference type="Gene3D" id="2.70.150.10">
    <property type="entry name" value="Calcium-transporting ATPase, cytoplasmic transduction domain A"/>
    <property type="match status" value="1"/>
</dbReference>
<dbReference type="InterPro" id="IPR023299">
    <property type="entry name" value="ATPase_P-typ_cyto_dom_N"/>
</dbReference>
<evidence type="ECO:0000256" key="2">
    <source>
        <dbReference type="ARBA" id="ARBA00006124"/>
    </source>
</evidence>
<evidence type="ECO:0000313" key="22">
    <source>
        <dbReference type="Proteomes" id="UP000077755"/>
    </source>
</evidence>
<name>A0A161Y4F4_DAUCS</name>
<feature type="transmembrane region" description="Helical" evidence="17">
    <location>
        <begin position="161"/>
        <end position="181"/>
    </location>
</feature>
<evidence type="ECO:0000256" key="8">
    <source>
        <dbReference type="ARBA" id="ARBA00022837"/>
    </source>
</evidence>
<protein>
    <recommendedName>
        <fullName evidence="17">Calcium-transporting ATPase</fullName>
        <ecNumber evidence="17">7.2.2.10</ecNumber>
    </recommendedName>
</protein>
<evidence type="ECO:0000256" key="12">
    <source>
        <dbReference type="ARBA" id="ARBA00022967"/>
    </source>
</evidence>
<dbReference type="InterPro" id="IPR059000">
    <property type="entry name" value="ATPase_P-type_domA"/>
</dbReference>
<reference evidence="21" key="2">
    <citation type="submission" date="2022-03" db="EMBL/GenBank/DDBJ databases">
        <title>Draft title - Genomic analysis of global carrot germplasm unveils the trajectory of domestication and the origin of high carotenoid orange carrot.</title>
        <authorList>
            <person name="Iorizzo M."/>
            <person name="Ellison S."/>
            <person name="Senalik D."/>
            <person name="Macko-Podgorni A."/>
            <person name="Grzebelus D."/>
            <person name="Bostan H."/>
            <person name="Rolling W."/>
            <person name="Curaba J."/>
            <person name="Simon P."/>
        </authorList>
    </citation>
    <scope>NUCLEOTIDE SEQUENCE</scope>
    <source>
        <tissue evidence="21">Leaf</tissue>
    </source>
</reference>
<dbReference type="PRINTS" id="PR00121">
    <property type="entry name" value="NAKATPASE"/>
</dbReference>
<dbReference type="InterPro" id="IPR036412">
    <property type="entry name" value="HAD-like_sf"/>
</dbReference>
<keyword evidence="13 17" id="KW-1133">Transmembrane helix</keyword>
<dbReference type="FunFam" id="1.20.1110.10:FF:000039">
    <property type="entry name" value="Calcium-transporting ATPase"/>
    <property type="match status" value="1"/>
</dbReference>
<keyword evidence="5 17" id="KW-0812">Transmembrane</keyword>
<keyword evidence="10" id="KW-0460">Magnesium</keyword>
<dbReference type="Pfam" id="PF13246">
    <property type="entry name" value="Cation_ATPase"/>
    <property type="match status" value="1"/>
</dbReference>
<evidence type="ECO:0000256" key="7">
    <source>
        <dbReference type="ARBA" id="ARBA00022741"/>
    </source>
</evidence>
<dbReference type="GO" id="GO:0005524">
    <property type="term" value="F:ATP binding"/>
    <property type="evidence" value="ECO:0007669"/>
    <property type="project" value="UniProtKB-KW"/>
</dbReference>
<gene>
    <name evidence="21" type="ORF">DCAR_0728000</name>
</gene>
<dbReference type="Gene3D" id="3.40.50.1000">
    <property type="entry name" value="HAD superfamily/HAD-like"/>
    <property type="match status" value="1"/>
</dbReference>
<dbReference type="GO" id="GO:0016887">
    <property type="term" value="F:ATP hydrolysis activity"/>
    <property type="evidence" value="ECO:0007669"/>
    <property type="project" value="InterPro"/>
</dbReference>
<dbReference type="KEGG" id="dcr:108194625"/>
<feature type="domain" description="P-type ATPase A" evidence="18">
    <location>
        <begin position="196"/>
        <end position="294"/>
    </location>
</feature>
<evidence type="ECO:0000256" key="15">
    <source>
        <dbReference type="ARBA" id="ARBA00023136"/>
    </source>
</evidence>
<evidence type="ECO:0000259" key="19">
    <source>
        <dbReference type="Pfam" id="PF00689"/>
    </source>
</evidence>
<evidence type="ECO:0000256" key="13">
    <source>
        <dbReference type="ARBA" id="ARBA00022989"/>
    </source>
</evidence>
<feature type="transmembrane region" description="Helical" evidence="17">
    <location>
        <begin position="311"/>
        <end position="335"/>
    </location>
</feature>
<evidence type="ECO:0000259" key="18">
    <source>
        <dbReference type="Pfam" id="PF00122"/>
    </source>
</evidence>
<dbReference type="OrthoDB" id="3352408at2759"/>
<evidence type="ECO:0000313" key="21">
    <source>
        <dbReference type="EMBL" id="WOH08557.1"/>
    </source>
</evidence>
<dbReference type="InterPro" id="IPR006408">
    <property type="entry name" value="P-type_ATPase_IIB"/>
</dbReference>
<comment type="function">
    <text evidence="17">Catalyzes the hydrolysis of ATP coupled with the transport of calcium.</text>
</comment>
<keyword evidence="14 17" id="KW-0406">Ion transport</keyword>
<dbReference type="Pfam" id="PF00689">
    <property type="entry name" value="Cation_ATPase_C"/>
    <property type="match status" value="1"/>
</dbReference>